<dbReference type="RefSeq" id="WP_381485432.1">
    <property type="nucleotide sequence ID" value="NZ_JBHTIK010000001.1"/>
</dbReference>
<dbReference type="PANTHER" id="PTHR23151">
    <property type="entry name" value="DIHYDROLIPOAMIDE ACETYL/SUCCINYL-TRANSFERASE-RELATED"/>
    <property type="match status" value="1"/>
</dbReference>
<evidence type="ECO:0000256" key="2">
    <source>
        <dbReference type="ARBA" id="ARBA00007317"/>
    </source>
</evidence>
<dbReference type="PANTHER" id="PTHR23151:SF90">
    <property type="entry name" value="DIHYDROLIPOYLLYSINE-RESIDUE ACETYLTRANSFERASE COMPONENT OF PYRUVATE DEHYDROGENASE COMPLEX, MITOCHONDRIAL-RELATED"/>
    <property type="match status" value="1"/>
</dbReference>
<dbReference type="SUPFAM" id="SSF51230">
    <property type="entry name" value="Single hybrid motif"/>
    <property type="match status" value="1"/>
</dbReference>
<dbReference type="Pfam" id="PF00364">
    <property type="entry name" value="Biotin_lipoyl"/>
    <property type="match status" value="1"/>
</dbReference>
<proteinExistence type="inferred from homology"/>
<sequence length="385" mass="40395">MVYEFRLPQVGMGMQDGTVTAWLKSEGDAVVEGEPICEVESAKATIEIEAPVSGILSKILVEKDGFAEVQDVLALIEQEGGAPAEAAKPAAEDISAPAPTQIVRRAADGAARQVEPRAKRLAEKLGLDLETVIGSGPGGRVTEADVEKAAQRGDVSAGSENAGATFEDVPHSAMRRAIAARVTEAKKTIPHFYLTVHPEVDALIALRGRMGSGVTLTDFIIKAVAKALIAVPDVNVAWTEAAVRRFKHANIAVAIATTGGLVTPVVREVEAKSLEDISGDLRSLSERARASQLKPADYEGGQFTVSNLGMYGTSEFTAIINSPQAAILAVGAAEPRPVARNGNVEIATLMTCTLAVDHRAIDGAMAAKFLASFKSAIEQPEGLLQ</sequence>
<evidence type="ECO:0000259" key="5">
    <source>
        <dbReference type="PROSITE" id="PS50968"/>
    </source>
</evidence>
<evidence type="ECO:0000313" key="8">
    <source>
        <dbReference type="Proteomes" id="UP001597124"/>
    </source>
</evidence>
<name>A0ABW3BZ24_SPHXN</name>
<dbReference type="CDD" id="cd06849">
    <property type="entry name" value="lipoyl_domain"/>
    <property type="match status" value="1"/>
</dbReference>
<comment type="caution">
    <text evidence="7">The sequence shown here is derived from an EMBL/GenBank/DDBJ whole genome shotgun (WGS) entry which is preliminary data.</text>
</comment>
<dbReference type="SUPFAM" id="SSF47005">
    <property type="entry name" value="Peripheral subunit-binding domain of 2-oxo acid dehydrogenase complex"/>
    <property type="match status" value="1"/>
</dbReference>
<dbReference type="PROSITE" id="PS51826">
    <property type="entry name" value="PSBD"/>
    <property type="match status" value="1"/>
</dbReference>
<accession>A0ABW3BZ24</accession>
<reference evidence="8" key="1">
    <citation type="journal article" date="2019" name="Int. J. Syst. Evol. Microbiol.">
        <title>The Global Catalogue of Microorganisms (GCM) 10K type strain sequencing project: providing services to taxonomists for standard genome sequencing and annotation.</title>
        <authorList>
            <consortium name="The Broad Institute Genomics Platform"/>
            <consortium name="The Broad Institute Genome Sequencing Center for Infectious Disease"/>
            <person name="Wu L."/>
            <person name="Ma J."/>
        </authorList>
    </citation>
    <scope>NUCLEOTIDE SEQUENCE [LARGE SCALE GENOMIC DNA]</scope>
    <source>
        <strain evidence="8">CCUG 52537</strain>
    </source>
</reference>
<feature type="domain" description="Peripheral subunit-binding (PSBD)" evidence="6">
    <location>
        <begin position="113"/>
        <end position="150"/>
    </location>
</feature>
<dbReference type="PROSITE" id="PS50968">
    <property type="entry name" value="BIOTINYL_LIPOYL"/>
    <property type="match status" value="1"/>
</dbReference>
<dbReference type="SUPFAM" id="SSF52777">
    <property type="entry name" value="CoA-dependent acyltransferases"/>
    <property type="match status" value="1"/>
</dbReference>
<evidence type="ECO:0000313" key="7">
    <source>
        <dbReference type="EMBL" id="MFD0847092.1"/>
    </source>
</evidence>
<dbReference type="Gene3D" id="2.40.50.100">
    <property type="match status" value="1"/>
</dbReference>
<organism evidence="7 8">
    <name type="scientific">Sphingosinicella xenopeptidilytica</name>
    <dbReference type="NCBI Taxonomy" id="364098"/>
    <lineage>
        <taxon>Bacteria</taxon>
        <taxon>Pseudomonadati</taxon>
        <taxon>Pseudomonadota</taxon>
        <taxon>Alphaproteobacteria</taxon>
        <taxon>Sphingomonadales</taxon>
        <taxon>Sphingosinicellaceae</taxon>
        <taxon>Sphingosinicella</taxon>
    </lineage>
</organism>
<gene>
    <name evidence="7" type="ORF">ACFQ00_02025</name>
</gene>
<evidence type="ECO:0000256" key="3">
    <source>
        <dbReference type="ARBA" id="ARBA00022823"/>
    </source>
</evidence>
<dbReference type="InterPro" id="IPR045257">
    <property type="entry name" value="E2/Pdx1"/>
</dbReference>
<dbReference type="GO" id="GO:0016746">
    <property type="term" value="F:acyltransferase activity"/>
    <property type="evidence" value="ECO:0007669"/>
    <property type="project" value="UniProtKB-KW"/>
</dbReference>
<keyword evidence="3 4" id="KW-0450">Lipoyl</keyword>
<protein>
    <recommendedName>
        <fullName evidence="4">Dihydrolipoamide acetyltransferase component of pyruvate dehydrogenase complex</fullName>
        <ecNumber evidence="4">2.3.1.-</ecNumber>
    </recommendedName>
</protein>
<dbReference type="Gene3D" id="3.30.559.10">
    <property type="entry name" value="Chloramphenicol acetyltransferase-like domain"/>
    <property type="match status" value="1"/>
</dbReference>
<dbReference type="PROSITE" id="PS00189">
    <property type="entry name" value="LIPOYL"/>
    <property type="match status" value="1"/>
</dbReference>
<dbReference type="InterPro" id="IPR001078">
    <property type="entry name" value="2-oxoacid_DH_actylTfrase"/>
</dbReference>
<dbReference type="InterPro" id="IPR003016">
    <property type="entry name" value="2-oxoA_DH_lipoyl-BS"/>
</dbReference>
<evidence type="ECO:0000259" key="6">
    <source>
        <dbReference type="PROSITE" id="PS51826"/>
    </source>
</evidence>
<comment type="similarity">
    <text evidence="2 4">Belongs to the 2-oxoacid dehydrogenase family.</text>
</comment>
<dbReference type="EC" id="2.3.1.-" evidence="4"/>
<dbReference type="InterPro" id="IPR023213">
    <property type="entry name" value="CAT-like_dom_sf"/>
</dbReference>
<dbReference type="InterPro" id="IPR036625">
    <property type="entry name" value="E3-bd_dom_sf"/>
</dbReference>
<keyword evidence="4 7" id="KW-0808">Transferase</keyword>
<feature type="domain" description="Lipoyl-binding" evidence="5">
    <location>
        <begin position="2"/>
        <end position="77"/>
    </location>
</feature>
<dbReference type="Proteomes" id="UP001597124">
    <property type="component" value="Unassembled WGS sequence"/>
</dbReference>
<dbReference type="Pfam" id="PF00198">
    <property type="entry name" value="2-oxoacid_dh"/>
    <property type="match status" value="1"/>
</dbReference>
<dbReference type="Pfam" id="PF02817">
    <property type="entry name" value="E3_binding"/>
    <property type="match status" value="1"/>
</dbReference>
<evidence type="ECO:0000256" key="4">
    <source>
        <dbReference type="RuleBase" id="RU003423"/>
    </source>
</evidence>
<evidence type="ECO:0000256" key="1">
    <source>
        <dbReference type="ARBA" id="ARBA00001938"/>
    </source>
</evidence>
<comment type="cofactor">
    <cofactor evidence="1 4">
        <name>(R)-lipoate</name>
        <dbReference type="ChEBI" id="CHEBI:83088"/>
    </cofactor>
</comment>
<dbReference type="InterPro" id="IPR000089">
    <property type="entry name" value="Biotin_lipoyl"/>
</dbReference>
<keyword evidence="8" id="KW-1185">Reference proteome</keyword>
<dbReference type="EMBL" id="JBHTIK010000001">
    <property type="protein sequence ID" value="MFD0847092.1"/>
    <property type="molecule type" value="Genomic_DNA"/>
</dbReference>
<dbReference type="InterPro" id="IPR011053">
    <property type="entry name" value="Single_hybrid_motif"/>
</dbReference>
<dbReference type="InterPro" id="IPR004167">
    <property type="entry name" value="PSBD"/>
</dbReference>
<dbReference type="Gene3D" id="4.10.320.10">
    <property type="entry name" value="E3-binding domain"/>
    <property type="match status" value="1"/>
</dbReference>
<keyword evidence="4 7" id="KW-0012">Acyltransferase</keyword>